<dbReference type="InterPro" id="IPR025856">
    <property type="entry name" value="HeH/LEM_domain"/>
</dbReference>
<proteinExistence type="predicted"/>
<evidence type="ECO:0008006" key="12">
    <source>
        <dbReference type="Google" id="ProtNLM"/>
    </source>
</evidence>
<accession>A0A4U0WVM2</accession>
<comment type="subcellular location">
    <subcellularLocation>
        <location evidence="1">Nucleus inner membrane</location>
    </subcellularLocation>
</comment>
<dbReference type="PANTHER" id="PTHR47808">
    <property type="entry name" value="INNER NUCLEAR MEMBRANE PROTEIN HEH2-RELATED"/>
    <property type="match status" value="1"/>
</dbReference>
<evidence type="ECO:0000256" key="6">
    <source>
        <dbReference type="ARBA" id="ARBA00023242"/>
    </source>
</evidence>
<feature type="domain" description="Man1/Src1-like C-terminal" evidence="8">
    <location>
        <begin position="296"/>
        <end position="470"/>
    </location>
</feature>
<keyword evidence="11" id="KW-1185">Reference proteome</keyword>
<dbReference type="GO" id="GO:0071763">
    <property type="term" value="P:nuclear membrane organization"/>
    <property type="evidence" value="ECO:0007669"/>
    <property type="project" value="TreeGrafter"/>
</dbReference>
<keyword evidence="4" id="KW-1133">Transmembrane helix</keyword>
<dbReference type="GO" id="GO:0005783">
    <property type="term" value="C:endoplasmic reticulum"/>
    <property type="evidence" value="ECO:0007669"/>
    <property type="project" value="TreeGrafter"/>
</dbReference>
<dbReference type="CDD" id="cd12935">
    <property type="entry name" value="LEM_like"/>
    <property type="match status" value="1"/>
</dbReference>
<sequence>MVTLEEYCAPTFDPASVTVPRLRSILVEQNVQYPSSAKKPDLIDIFNRNVVPNAPKLLAAQARVRRSARGIVDVPSSQEGTADGDEDDENEMPPPPVPESGRRASRRSARTTMGDESVRTPTARLTTGTPLVRRSSSKHARTSDAEQDVEITAKRLAPVQRRPRQSISPAVNAGEADVRARDQEDSPFSSDNPRTTLGPAGDKERRKSAVLRRKTDNYNIESIDDGVVVPSSKTFEMPVARIQKKFQGAGEEFTPEEQLALVRERAKSGQVDILPPRRRRPQQNTGVARVAPWAVLLAMLGGLATVWRQEKLQVGYCGVGRQSTALAGVQIPDWASIIQPGCEPCPQHAICYPNLQTRCEPDFVMKPHPLSFGGLVPLPPTCEPDGDKARRVKAVADRAVEELRERNAKWECGDLIDEHGHQSPAPELDEVELKQKVSDKRRKGMSQEEFEDLWKGAIPEITGREEISSAVDGLVAAATEPVVTEPSVPTPKPAFHSTAPSDDPSDSRWQDIFGSFGRETEARAKQLASFALDRLATQAALHAQDSGAYPEAWISMGQLRDDVLRDEFSASRRQKLWEKVQKKVEQNSNVRPMVRESRTGDVSRVWEWIGAVSLLEGTPGSGDRRQSSRRSLIAGSPGRLTPIKGEDGTGEVSEIRNWDEGRPIY</sequence>
<dbReference type="InterPro" id="IPR018996">
    <property type="entry name" value="Man1/Src1-like_C"/>
</dbReference>
<keyword evidence="6" id="KW-0539">Nucleus</keyword>
<organism evidence="10 11">
    <name type="scientific">Cryomyces minteri</name>
    <dbReference type="NCBI Taxonomy" id="331657"/>
    <lineage>
        <taxon>Eukaryota</taxon>
        <taxon>Fungi</taxon>
        <taxon>Dikarya</taxon>
        <taxon>Ascomycota</taxon>
        <taxon>Pezizomycotina</taxon>
        <taxon>Dothideomycetes</taxon>
        <taxon>Dothideomycetes incertae sedis</taxon>
        <taxon>Cryomyces</taxon>
    </lineage>
</organism>
<protein>
    <recommendedName>
        <fullName evidence="12">LEM-like domain-containing protein</fullName>
    </recommendedName>
</protein>
<dbReference type="InterPro" id="IPR036361">
    <property type="entry name" value="SAP_dom_sf"/>
</dbReference>
<evidence type="ECO:0000256" key="2">
    <source>
        <dbReference type="ARBA" id="ARBA00022553"/>
    </source>
</evidence>
<gene>
    <name evidence="10" type="ORF">B0A49_08863</name>
</gene>
<feature type="region of interest" description="Disordered" evidence="7">
    <location>
        <begin position="482"/>
        <end position="507"/>
    </location>
</feature>
<name>A0A4U0WVM2_9PEZI</name>
<dbReference type="STRING" id="331657.A0A4U0WVM2"/>
<feature type="compositionally biased region" description="Polar residues" evidence="7">
    <location>
        <begin position="186"/>
        <end position="195"/>
    </location>
</feature>
<dbReference type="OrthoDB" id="2503928at2759"/>
<evidence type="ECO:0000313" key="10">
    <source>
        <dbReference type="EMBL" id="TKA67361.1"/>
    </source>
</evidence>
<dbReference type="InterPro" id="IPR044780">
    <property type="entry name" value="Heh2/Src1"/>
</dbReference>
<evidence type="ECO:0000313" key="11">
    <source>
        <dbReference type="Proteomes" id="UP000308768"/>
    </source>
</evidence>
<keyword evidence="5" id="KW-0472">Membrane</keyword>
<feature type="domain" description="HeH/LEM" evidence="9">
    <location>
        <begin position="14"/>
        <end position="48"/>
    </location>
</feature>
<keyword evidence="2" id="KW-0597">Phosphoprotein</keyword>
<dbReference type="AlphaFoldDB" id="A0A4U0WVM2"/>
<dbReference type="Pfam" id="PF12949">
    <property type="entry name" value="HeH"/>
    <property type="match status" value="1"/>
</dbReference>
<dbReference type="Proteomes" id="UP000308768">
    <property type="component" value="Unassembled WGS sequence"/>
</dbReference>
<dbReference type="EMBL" id="NAJN01000917">
    <property type="protein sequence ID" value="TKA67361.1"/>
    <property type="molecule type" value="Genomic_DNA"/>
</dbReference>
<dbReference type="PANTHER" id="PTHR47808:SF2">
    <property type="entry name" value="LEM DOMAIN-CONTAINING PROTEIN 2"/>
    <property type="match status" value="1"/>
</dbReference>
<feature type="compositionally biased region" description="Polar residues" evidence="7">
    <location>
        <begin position="119"/>
        <end position="129"/>
    </location>
</feature>
<keyword evidence="3" id="KW-0812">Transmembrane</keyword>
<dbReference type="GO" id="GO:0034399">
    <property type="term" value="C:nuclear periphery"/>
    <property type="evidence" value="ECO:0007669"/>
    <property type="project" value="TreeGrafter"/>
</dbReference>
<feature type="region of interest" description="Disordered" evidence="7">
    <location>
        <begin position="66"/>
        <end position="211"/>
    </location>
</feature>
<feature type="compositionally biased region" description="Acidic residues" evidence="7">
    <location>
        <begin position="82"/>
        <end position="91"/>
    </location>
</feature>
<evidence type="ECO:0000256" key="5">
    <source>
        <dbReference type="ARBA" id="ARBA00023136"/>
    </source>
</evidence>
<evidence type="ECO:0000256" key="7">
    <source>
        <dbReference type="SAM" id="MobiDB-lite"/>
    </source>
</evidence>
<dbReference type="Gene3D" id="1.10.10.1180">
    <property type="entry name" value="MAN1, winged-helix domain"/>
    <property type="match status" value="1"/>
</dbReference>
<evidence type="ECO:0000256" key="3">
    <source>
        <dbReference type="ARBA" id="ARBA00022692"/>
    </source>
</evidence>
<dbReference type="GO" id="GO:0003682">
    <property type="term" value="F:chromatin binding"/>
    <property type="evidence" value="ECO:0007669"/>
    <property type="project" value="InterPro"/>
</dbReference>
<dbReference type="Pfam" id="PF09402">
    <property type="entry name" value="MSC"/>
    <property type="match status" value="2"/>
</dbReference>
<dbReference type="GO" id="GO:0005637">
    <property type="term" value="C:nuclear inner membrane"/>
    <property type="evidence" value="ECO:0007669"/>
    <property type="project" value="UniProtKB-SubCell"/>
</dbReference>
<evidence type="ECO:0000259" key="8">
    <source>
        <dbReference type="Pfam" id="PF09402"/>
    </source>
</evidence>
<feature type="domain" description="Man1/Src1-like C-terminal" evidence="8">
    <location>
        <begin position="518"/>
        <end position="610"/>
    </location>
</feature>
<reference evidence="10 11" key="1">
    <citation type="submission" date="2017-03" db="EMBL/GenBank/DDBJ databases">
        <title>Genomes of endolithic fungi from Antarctica.</title>
        <authorList>
            <person name="Coleine C."/>
            <person name="Masonjones S."/>
            <person name="Stajich J.E."/>
        </authorList>
    </citation>
    <scope>NUCLEOTIDE SEQUENCE [LARGE SCALE GENOMIC DNA]</scope>
    <source>
        <strain evidence="10 11">CCFEE 5187</strain>
    </source>
</reference>
<feature type="region of interest" description="Disordered" evidence="7">
    <location>
        <begin position="617"/>
        <end position="651"/>
    </location>
</feature>
<evidence type="ECO:0000256" key="4">
    <source>
        <dbReference type="ARBA" id="ARBA00022989"/>
    </source>
</evidence>
<dbReference type="InterPro" id="IPR041885">
    <property type="entry name" value="MAN1_winged_helix_dom"/>
</dbReference>
<evidence type="ECO:0000259" key="9">
    <source>
        <dbReference type="Pfam" id="PF12949"/>
    </source>
</evidence>
<comment type="caution">
    <text evidence="10">The sequence shown here is derived from an EMBL/GenBank/DDBJ whole genome shotgun (WGS) entry which is preliminary data.</text>
</comment>
<evidence type="ECO:0000256" key="1">
    <source>
        <dbReference type="ARBA" id="ARBA00004540"/>
    </source>
</evidence>
<dbReference type="Gene3D" id="1.10.720.30">
    <property type="entry name" value="SAP domain"/>
    <property type="match status" value="1"/>
</dbReference>